<evidence type="ECO:0000259" key="1">
    <source>
        <dbReference type="Pfam" id="PF08279"/>
    </source>
</evidence>
<dbReference type="Pfam" id="PF25583">
    <property type="entry name" value="WCX"/>
    <property type="match status" value="1"/>
</dbReference>
<dbReference type="EMBL" id="SPPD01000011">
    <property type="protein sequence ID" value="TFU97441.1"/>
    <property type="molecule type" value="Genomic_DNA"/>
</dbReference>
<dbReference type="InterPro" id="IPR051534">
    <property type="entry name" value="CBASS_pafABC_assoc_protein"/>
</dbReference>
<name>A0A4Y9JA79_9STRE</name>
<dbReference type="Proteomes" id="UP000297253">
    <property type="component" value="Unassembled WGS sequence"/>
</dbReference>
<dbReference type="RefSeq" id="WP_135182312.1">
    <property type="nucleotide sequence ID" value="NZ_JADGKZ010000011.1"/>
</dbReference>
<evidence type="ECO:0000313" key="3">
    <source>
        <dbReference type="EMBL" id="TFU97441.1"/>
    </source>
</evidence>
<dbReference type="InterPro" id="IPR036390">
    <property type="entry name" value="WH_DNA-bd_sf"/>
</dbReference>
<organism evidence="3 4">
    <name type="scientific">Streptococcus cuniculi</name>
    <dbReference type="NCBI Taxonomy" id="1432788"/>
    <lineage>
        <taxon>Bacteria</taxon>
        <taxon>Bacillati</taxon>
        <taxon>Bacillota</taxon>
        <taxon>Bacilli</taxon>
        <taxon>Lactobacillales</taxon>
        <taxon>Streptococcaceae</taxon>
        <taxon>Streptococcus</taxon>
    </lineage>
</organism>
<evidence type="ECO:0000259" key="2">
    <source>
        <dbReference type="Pfam" id="PF25583"/>
    </source>
</evidence>
<gene>
    <name evidence="3" type="ORF">E4T82_07985</name>
</gene>
<feature type="domain" description="Helix-turn-helix type 11" evidence="1">
    <location>
        <begin position="6"/>
        <end position="47"/>
    </location>
</feature>
<proteinExistence type="predicted"/>
<feature type="domain" description="WCX" evidence="2">
    <location>
        <begin position="249"/>
        <end position="324"/>
    </location>
</feature>
<sequence length="332" mass="38895">MQANERLLELFIYLLQHQEITKKELMEKYNVSGASIQRDIRALRLTLSHFVDLQDEEIIYQPAKGSYRLNKKILTQAGFANLSLLEDHQLLAIVKILIGSRAFNKENLQDILHILIPNDFAYQTLLKNELTFYKGVPNQSMWDKLIVILQAISEQRRISFTYTKNFVTQQFEKMIEMVFFSDMYFYIATANHSSEDGINLETLNKFRINNMENIKLLDKGKTLPHNQRFEASELANRTGVFAFFGKHVTLTIDFYYDPVYVLDRFPNHRIESQRIENGQTVTRIVLETNDGYGLKMWLLMQGKQVKVISPKHIQTAIQEELQQTLNLYNKEN</sequence>
<dbReference type="InterPro" id="IPR036388">
    <property type="entry name" value="WH-like_DNA-bd_sf"/>
</dbReference>
<dbReference type="PANTHER" id="PTHR34580">
    <property type="match status" value="1"/>
</dbReference>
<protein>
    <submittedName>
        <fullName evidence="3">WYL domain-containing protein</fullName>
    </submittedName>
</protein>
<dbReference type="InterPro" id="IPR013196">
    <property type="entry name" value="HTH_11"/>
</dbReference>
<comment type="caution">
    <text evidence="3">The sequence shown here is derived from an EMBL/GenBank/DDBJ whole genome shotgun (WGS) entry which is preliminary data.</text>
</comment>
<dbReference type="PANTHER" id="PTHR34580:SF1">
    <property type="entry name" value="PROTEIN PAFC"/>
    <property type="match status" value="1"/>
</dbReference>
<dbReference type="InterPro" id="IPR057727">
    <property type="entry name" value="WCX_dom"/>
</dbReference>
<dbReference type="SUPFAM" id="SSF46785">
    <property type="entry name" value="Winged helix' DNA-binding domain"/>
    <property type="match status" value="1"/>
</dbReference>
<dbReference type="Gene3D" id="1.10.10.10">
    <property type="entry name" value="Winged helix-like DNA-binding domain superfamily/Winged helix DNA-binding domain"/>
    <property type="match status" value="1"/>
</dbReference>
<accession>A0A4Y9JA79</accession>
<dbReference type="AlphaFoldDB" id="A0A4Y9JA79"/>
<reference evidence="3 4" key="1">
    <citation type="submission" date="2019-03" db="EMBL/GenBank/DDBJ databases">
        <title>Diversity of the mouse oral microbiome.</title>
        <authorList>
            <person name="Joseph S."/>
            <person name="Aduse-Opoku J."/>
            <person name="Curtis M."/>
            <person name="Wade W."/>
            <person name="Hashim A."/>
        </authorList>
    </citation>
    <scope>NUCLEOTIDE SEQUENCE [LARGE SCALE GENOMIC DNA]</scope>
    <source>
        <strain evidence="3 4">WM131</strain>
    </source>
</reference>
<evidence type="ECO:0000313" key="4">
    <source>
        <dbReference type="Proteomes" id="UP000297253"/>
    </source>
</evidence>
<dbReference type="OrthoDB" id="86031at2"/>
<dbReference type="Pfam" id="PF08279">
    <property type="entry name" value="HTH_11"/>
    <property type="match status" value="1"/>
</dbReference>